<evidence type="ECO:0000259" key="6">
    <source>
        <dbReference type="PROSITE" id="PS51790"/>
    </source>
</evidence>
<dbReference type="GO" id="GO:0006979">
    <property type="term" value="P:response to oxidative stress"/>
    <property type="evidence" value="ECO:0007669"/>
    <property type="project" value="InterPro"/>
</dbReference>
<dbReference type="NCBIfam" id="TIGR00357">
    <property type="entry name" value="peptide-methionine (R)-S-oxide reductase MsrB"/>
    <property type="match status" value="1"/>
</dbReference>
<evidence type="ECO:0000256" key="5">
    <source>
        <dbReference type="SAM" id="MobiDB-lite"/>
    </source>
</evidence>
<dbReference type="SUPFAM" id="SSF51316">
    <property type="entry name" value="Mss4-like"/>
    <property type="match status" value="1"/>
</dbReference>
<dbReference type="PANTHER" id="PTHR10173">
    <property type="entry name" value="METHIONINE SULFOXIDE REDUCTASE"/>
    <property type="match status" value="1"/>
</dbReference>
<evidence type="ECO:0000256" key="2">
    <source>
        <dbReference type="ARBA" id="ARBA00012499"/>
    </source>
</evidence>
<dbReference type="GO" id="GO:0005737">
    <property type="term" value="C:cytoplasm"/>
    <property type="evidence" value="ECO:0007669"/>
    <property type="project" value="TreeGrafter"/>
</dbReference>
<dbReference type="InterPro" id="IPR011057">
    <property type="entry name" value="Mss4-like_sf"/>
</dbReference>
<feature type="region of interest" description="Disordered" evidence="5">
    <location>
        <begin position="1"/>
        <end position="31"/>
    </location>
</feature>
<dbReference type="OrthoDB" id="44061at2759"/>
<dbReference type="Proteomes" id="UP000198287">
    <property type="component" value="Unassembled WGS sequence"/>
</dbReference>
<feature type="region of interest" description="Disordered" evidence="5">
    <location>
        <begin position="369"/>
        <end position="388"/>
    </location>
</feature>
<dbReference type="AlphaFoldDB" id="A0A226E2Y7"/>
<accession>A0A226E2Y7</accession>
<evidence type="ECO:0000256" key="3">
    <source>
        <dbReference type="ARBA" id="ARBA00023002"/>
    </source>
</evidence>
<reference evidence="7 8" key="1">
    <citation type="submission" date="2015-12" db="EMBL/GenBank/DDBJ databases">
        <title>The genome of Folsomia candida.</title>
        <authorList>
            <person name="Faddeeva A."/>
            <person name="Derks M.F."/>
            <person name="Anvar Y."/>
            <person name="Smit S."/>
            <person name="Van Straalen N."/>
            <person name="Roelofs D."/>
        </authorList>
    </citation>
    <scope>NUCLEOTIDE SEQUENCE [LARGE SCALE GENOMIC DNA]</scope>
    <source>
        <strain evidence="7 8">VU population</strain>
        <tissue evidence="7">Whole body</tissue>
    </source>
</reference>
<dbReference type="InterPro" id="IPR028427">
    <property type="entry name" value="Met_Sox_Rdtase_MsrB"/>
</dbReference>
<dbReference type="EMBL" id="LNIX01000007">
    <property type="protein sequence ID" value="OXA51799.1"/>
    <property type="molecule type" value="Genomic_DNA"/>
</dbReference>
<comment type="caution">
    <text evidence="7">The sequence shown here is derived from an EMBL/GenBank/DDBJ whole genome shotgun (WGS) entry which is preliminary data.</text>
</comment>
<keyword evidence="3" id="KW-0560">Oxidoreductase</keyword>
<name>A0A226E2Y7_FOLCA</name>
<evidence type="ECO:0000313" key="7">
    <source>
        <dbReference type="EMBL" id="OXA51799.1"/>
    </source>
</evidence>
<evidence type="ECO:0000256" key="4">
    <source>
        <dbReference type="ARBA" id="ARBA00048488"/>
    </source>
</evidence>
<dbReference type="OMA" id="CANCNAH"/>
<feature type="compositionally biased region" description="Polar residues" evidence="5">
    <location>
        <begin position="293"/>
        <end position="303"/>
    </location>
</feature>
<feature type="compositionally biased region" description="Polar residues" evidence="5">
    <location>
        <begin position="266"/>
        <end position="280"/>
    </location>
</feature>
<dbReference type="PROSITE" id="PS51790">
    <property type="entry name" value="MSRB"/>
    <property type="match status" value="1"/>
</dbReference>
<dbReference type="Gene3D" id="2.170.150.20">
    <property type="entry name" value="Peptide methionine sulfoxide reductase"/>
    <property type="match status" value="1"/>
</dbReference>
<feature type="domain" description="MsrB" evidence="6">
    <location>
        <begin position="30"/>
        <end position="164"/>
    </location>
</feature>
<dbReference type="STRING" id="158441.A0A226E2Y7"/>
<sequence length="476" mass="51975">MSSRFLRRDSSKTEKSFLNGNNNNNNKKDFSERKAQLTPIEYRVTQERETERPYSNKYNRHWESGTYHCVVCDAELFQSCSKFDSKSGWPAFTDVVDPKRVKLTADLSHIGANLLLLIAKPDLARTEVSCANCNAHLGHLFKDGPKPTGLRYCINSSSLHFISSEESSTAPQNANNVAPDSISTSKKFTEYACNPENSCGLPSSTGQRLTSSEANKSQTLPPMASLCLNNQQCQRNPITTTKKKSSELSHSIEAIDRTTRVVSVPPTYSSTQRGNINQDASPPREHPLFPKCTSYNKNKTVKTPPSELDSPIKQPHLGKYPRGGSPSPSDTTENGPTSPSPFSPRSSSVRYPSSKGASLTAARINFFQNLDGTQPPQNNNSNGISPLSSRPIFQNRFVNSISSGSLGLRRNSKTSENNNEDNNRNGNSNSNGNVSSIPPPPPQVIHRRGSGPHGFSALSADPPVSSAPNPIKETVL</sequence>
<organism evidence="7 8">
    <name type="scientific">Folsomia candida</name>
    <name type="common">Springtail</name>
    <dbReference type="NCBI Taxonomy" id="158441"/>
    <lineage>
        <taxon>Eukaryota</taxon>
        <taxon>Metazoa</taxon>
        <taxon>Ecdysozoa</taxon>
        <taxon>Arthropoda</taxon>
        <taxon>Hexapoda</taxon>
        <taxon>Collembola</taxon>
        <taxon>Entomobryomorpha</taxon>
        <taxon>Isotomoidea</taxon>
        <taxon>Isotomidae</taxon>
        <taxon>Proisotominae</taxon>
        <taxon>Folsomia</taxon>
    </lineage>
</organism>
<feature type="compositionally biased region" description="Polar residues" evidence="5">
    <location>
        <begin position="326"/>
        <end position="335"/>
    </location>
</feature>
<protein>
    <recommendedName>
        <fullName evidence="2">peptide-methionine (R)-S-oxide reductase</fullName>
        <ecNumber evidence="2">1.8.4.12</ecNumber>
    </recommendedName>
</protein>
<dbReference type="PANTHER" id="PTHR10173:SF52">
    <property type="entry name" value="METHIONINE-R-SULFOXIDE REDUCTASE B1"/>
    <property type="match status" value="1"/>
</dbReference>
<gene>
    <name evidence="7" type="ORF">Fcan01_13728</name>
</gene>
<feature type="region of interest" description="Disordered" evidence="5">
    <location>
        <begin position="403"/>
        <end position="476"/>
    </location>
</feature>
<feature type="region of interest" description="Disordered" evidence="5">
    <location>
        <begin position="257"/>
        <end position="356"/>
    </location>
</feature>
<dbReference type="GO" id="GO:0030091">
    <property type="term" value="P:protein repair"/>
    <property type="evidence" value="ECO:0007669"/>
    <property type="project" value="InterPro"/>
</dbReference>
<dbReference type="InterPro" id="IPR002579">
    <property type="entry name" value="Met_Sox_Rdtase_MsrB_dom"/>
</dbReference>
<dbReference type="GO" id="GO:0033743">
    <property type="term" value="F:peptide-methionine (R)-S-oxide reductase activity"/>
    <property type="evidence" value="ECO:0007669"/>
    <property type="project" value="UniProtKB-EC"/>
</dbReference>
<evidence type="ECO:0000256" key="1">
    <source>
        <dbReference type="ARBA" id="ARBA00007174"/>
    </source>
</evidence>
<feature type="region of interest" description="Disordered" evidence="5">
    <location>
        <begin position="199"/>
        <end position="218"/>
    </location>
</feature>
<feature type="compositionally biased region" description="Low complexity" evidence="5">
    <location>
        <begin position="343"/>
        <end position="354"/>
    </location>
</feature>
<comment type="catalytic activity">
    <reaction evidence="4">
        <text>L-methionyl-[protein] + [thioredoxin]-disulfide + H2O = L-methionyl-(R)-S-oxide-[protein] + [thioredoxin]-dithiol</text>
        <dbReference type="Rhea" id="RHEA:24164"/>
        <dbReference type="Rhea" id="RHEA-COMP:10698"/>
        <dbReference type="Rhea" id="RHEA-COMP:10700"/>
        <dbReference type="Rhea" id="RHEA-COMP:12313"/>
        <dbReference type="Rhea" id="RHEA-COMP:12314"/>
        <dbReference type="ChEBI" id="CHEBI:15377"/>
        <dbReference type="ChEBI" id="CHEBI:16044"/>
        <dbReference type="ChEBI" id="CHEBI:29950"/>
        <dbReference type="ChEBI" id="CHEBI:45764"/>
        <dbReference type="ChEBI" id="CHEBI:50058"/>
        <dbReference type="EC" id="1.8.4.12"/>
    </reaction>
</comment>
<comment type="similarity">
    <text evidence="1">Belongs to the MsrB Met sulfoxide reductase family.</text>
</comment>
<evidence type="ECO:0000313" key="8">
    <source>
        <dbReference type="Proteomes" id="UP000198287"/>
    </source>
</evidence>
<proteinExistence type="inferred from homology"/>
<dbReference type="EC" id="1.8.4.12" evidence="2"/>
<feature type="compositionally biased region" description="Basic and acidic residues" evidence="5">
    <location>
        <begin position="1"/>
        <end position="15"/>
    </location>
</feature>
<dbReference type="Pfam" id="PF01641">
    <property type="entry name" value="SelR"/>
    <property type="match status" value="1"/>
</dbReference>
<feature type="compositionally biased region" description="Low complexity" evidence="5">
    <location>
        <begin position="424"/>
        <end position="436"/>
    </location>
</feature>
<keyword evidence="8" id="KW-1185">Reference proteome</keyword>